<dbReference type="PROSITE" id="PS50850">
    <property type="entry name" value="MFS"/>
    <property type="match status" value="1"/>
</dbReference>
<feature type="transmembrane region" description="Helical" evidence="5">
    <location>
        <begin position="372"/>
        <end position="391"/>
    </location>
</feature>
<dbReference type="InterPro" id="IPR011701">
    <property type="entry name" value="MFS"/>
</dbReference>
<dbReference type="SUPFAM" id="SSF103473">
    <property type="entry name" value="MFS general substrate transporter"/>
    <property type="match status" value="1"/>
</dbReference>
<dbReference type="PANTHER" id="PTHR42910:SF1">
    <property type="entry name" value="MAJOR FACILITATOR SUPERFAMILY (MFS) PROFILE DOMAIN-CONTAINING PROTEIN"/>
    <property type="match status" value="1"/>
</dbReference>
<feature type="transmembrane region" description="Helical" evidence="5">
    <location>
        <begin position="223"/>
        <end position="245"/>
    </location>
</feature>
<dbReference type="GO" id="GO:0005886">
    <property type="term" value="C:plasma membrane"/>
    <property type="evidence" value="ECO:0007669"/>
    <property type="project" value="UniProtKB-SubCell"/>
</dbReference>
<proteinExistence type="predicted"/>
<protein>
    <submittedName>
        <fullName evidence="7">Inner membrane transport protein YnfM</fullName>
    </submittedName>
</protein>
<sequence length="416" mass="42041">MTTERLSTAATPPRIRRHVVLFMALSAALGTSTIYPMQPAVADVAESLGTAISTVGVALACGPVGYLLGLALLVPLVDRFPTGRVLALQFGVLGSALAVSAAVENVTMLGLVIGVVGACSAVGAGLSAVAGRLARPQRRATTLGVVTAGISVGILAGRIVGGWLTDEIGWRAMLLVFAACCGLVAVCCLVMLPSAPGASTGSTLSVLRSYPGLFRRHLTLRLAALRGALWFFAFCAVWAGLAVALAQPPHSYSAEQIGLFGLAGLSGVLATPFAGAWTDRVGARRVILPGLVLAGVAACVVGFNLGNTAAMLICLALFDAGLFAAQVANQSTVLAVDPAAPARFNSAYMLVYFVGGSLGTAFGAAAVDWFGWSATALAGTAAIALALVITVSNRDVRGPLGTNDVGVPPSPASIRS</sequence>
<feature type="domain" description="Major facilitator superfamily (MFS) profile" evidence="6">
    <location>
        <begin position="19"/>
        <end position="397"/>
    </location>
</feature>
<keyword evidence="8" id="KW-1185">Reference proteome</keyword>
<dbReference type="Proteomes" id="UP000419743">
    <property type="component" value="Unassembled WGS sequence"/>
</dbReference>
<reference evidence="7 8" key="1">
    <citation type="submission" date="2019-11" db="EMBL/GenBank/DDBJ databases">
        <authorList>
            <person name="Criscuolo A."/>
        </authorList>
    </citation>
    <scope>NUCLEOTIDE SEQUENCE [LARGE SCALE GENOMIC DNA]</scope>
    <source>
        <strain evidence="7">CIP111667</strain>
    </source>
</reference>
<dbReference type="InterPro" id="IPR020846">
    <property type="entry name" value="MFS_dom"/>
</dbReference>
<name>A0A7M4DEI8_9MICO</name>
<evidence type="ECO:0000256" key="4">
    <source>
        <dbReference type="ARBA" id="ARBA00023136"/>
    </source>
</evidence>
<feature type="transmembrane region" description="Helical" evidence="5">
    <location>
        <begin position="286"/>
        <end position="303"/>
    </location>
</feature>
<dbReference type="PANTHER" id="PTHR42910">
    <property type="entry name" value="TRANSPORTER SCO4007-RELATED"/>
    <property type="match status" value="1"/>
</dbReference>
<keyword evidence="4 5" id="KW-0472">Membrane</keyword>
<keyword evidence="2 5" id="KW-0812">Transmembrane</keyword>
<keyword evidence="3 5" id="KW-1133">Transmembrane helix</keyword>
<evidence type="ECO:0000313" key="8">
    <source>
        <dbReference type="Proteomes" id="UP000419743"/>
    </source>
</evidence>
<comment type="caution">
    <text evidence="7">The sequence shown here is derived from an EMBL/GenBank/DDBJ whole genome shotgun (WGS) entry which is preliminary data.</text>
</comment>
<evidence type="ECO:0000256" key="1">
    <source>
        <dbReference type="ARBA" id="ARBA00004651"/>
    </source>
</evidence>
<dbReference type="EMBL" id="CACRYJ010000007">
    <property type="protein sequence ID" value="VZO35331.1"/>
    <property type="molecule type" value="Genomic_DNA"/>
</dbReference>
<dbReference type="CDD" id="cd17324">
    <property type="entry name" value="MFS_NepI_like"/>
    <property type="match status" value="1"/>
</dbReference>
<evidence type="ECO:0000313" key="7">
    <source>
        <dbReference type="EMBL" id="VZO35331.1"/>
    </source>
</evidence>
<feature type="transmembrane region" description="Helical" evidence="5">
    <location>
        <begin position="170"/>
        <end position="192"/>
    </location>
</feature>
<feature type="transmembrane region" description="Helical" evidence="5">
    <location>
        <begin position="257"/>
        <end position="274"/>
    </location>
</feature>
<evidence type="ECO:0000256" key="5">
    <source>
        <dbReference type="SAM" id="Phobius"/>
    </source>
</evidence>
<evidence type="ECO:0000256" key="2">
    <source>
        <dbReference type="ARBA" id="ARBA00022692"/>
    </source>
</evidence>
<dbReference type="GO" id="GO:0022857">
    <property type="term" value="F:transmembrane transporter activity"/>
    <property type="evidence" value="ECO:0007669"/>
    <property type="project" value="InterPro"/>
</dbReference>
<feature type="transmembrane region" description="Helical" evidence="5">
    <location>
        <begin position="85"/>
        <end position="103"/>
    </location>
</feature>
<organism evidence="7 8">
    <name type="scientific">Occultella aeris</name>
    <dbReference type="NCBI Taxonomy" id="2761496"/>
    <lineage>
        <taxon>Bacteria</taxon>
        <taxon>Bacillati</taxon>
        <taxon>Actinomycetota</taxon>
        <taxon>Actinomycetes</taxon>
        <taxon>Micrococcales</taxon>
        <taxon>Ruaniaceae</taxon>
        <taxon>Occultella</taxon>
    </lineage>
</organism>
<dbReference type="RefSeq" id="WP_197522246.1">
    <property type="nucleotide sequence ID" value="NZ_CACRYJ010000007.1"/>
</dbReference>
<accession>A0A7M4DEI8</accession>
<dbReference type="AlphaFoldDB" id="A0A7M4DEI8"/>
<evidence type="ECO:0000259" key="6">
    <source>
        <dbReference type="PROSITE" id="PS50850"/>
    </source>
</evidence>
<dbReference type="Gene3D" id="1.20.1250.20">
    <property type="entry name" value="MFS general substrate transporter like domains"/>
    <property type="match status" value="1"/>
</dbReference>
<feature type="transmembrane region" description="Helical" evidence="5">
    <location>
        <begin position="109"/>
        <end position="131"/>
    </location>
</feature>
<feature type="transmembrane region" description="Helical" evidence="5">
    <location>
        <begin position="143"/>
        <end position="164"/>
    </location>
</feature>
<evidence type="ECO:0000256" key="3">
    <source>
        <dbReference type="ARBA" id="ARBA00022989"/>
    </source>
</evidence>
<feature type="transmembrane region" description="Helical" evidence="5">
    <location>
        <begin position="52"/>
        <end position="73"/>
    </location>
</feature>
<gene>
    <name evidence="7" type="primary">ynfM_1</name>
    <name evidence="7" type="ORF">HALOF300_00528</name>
</gene>
<comment type="subcellular location">
    <subcellularLocation>
        <location evidence="1">Cell membrane</location>
        <topology evidence="1">Multi-pass membrane protein</topology>
    </subcellularLocation>
</comment>
<dbReference type="InterPro" id="IPR036259">
    <property type="entry name" value="MFS_trans_sf"/>
</dbReference>
<feature type="transmembrane region" description="Helical" evidence="5">
    <location>
        <begin position="349"/>
        <end position="366"/>
    </location>
</feature>
<dbReference type="Pfam" id="PF07690">
    <property type="entry name" value="MFS_1"/>
    <property type="match status" value="1"/>
</dbReference>